<protein>
    <submittedName>
        <fullName evidence="7">Heat shock protein Hsp15</fullName>
    </submittedName>
</protein>
<evidence type="ECO:0000256" key="3">
    <source>
        <dbReference type="ARBA" id="ARBA00023125"/>
    </source>
</evidence>
<keyword evidence="3" id="KW-0238">DNA-binding</keyword>
<evidence type="ECO:0000259" key="6">
    <source>
        <dbReference type="SMART" id="SM00363"/>
    </source>
</evidence>
<reference evidence="7 8" key="1">
    <citation type="submission" date="2018-03" db="EMBL/GenBank/DDBJ databases">
        <title>Genomic Encyclopedia of Type Strains, Phase III (KMG-III): the genomes of soil and plant-associated and newly described type strains.</title>
        <authorList>
            <person name="Whitman W."/>
        </authorList>
    </citation>
    <scope>NUCLEOTIDE SEQUENCE [LARGE SCALE GENOMIC DNA]</scope>
    <source>
        <strain evidence="7 8">MWH-P2sevCIIIb</strain>
    </source>
</reference>
<evidence type="ECO:0000256" key="5">
    <source>
        <dbReference type="SAM" id="MobiDB-lite"/>
    </source>
</evidence>
<keyword evidence="2 4" id="KW-0694">RNA-binding</keyword>
<name>A0A2T0XJG2_9BURK</name>
<evidence type="ECO:0000313" key="7">
    <source>
        <dbReference type="EMBL" id="PRY99076.1"/>
    </source>
</evidence>
<evidence type="ECO:0000256" key="4">
    <source>
        <dbReference type="PROSITE-ProRule" id="PRU00182"/>
    </source>
</evidence>
<dbReference type="SMART" id="SM00363">
    <property type="entry name" value="S4"/>
    <property type="match status" value="1"/>
</dbReference>
<dbReference type="InterPro" id="IPR036986">
    <property type="entry name" value="S4_RNA-bd_sf"/>
</dbReference>
<keyword evidence="7" id="KW-0346">Stress response</keyword>
<dbReference type="Gene3D" id="3.10.290.10">
    <property type="entry name" value="RNA-binding S4 domain"/>
    <property type="match status" value="1"/>
</dbReference>
<evidence type="ECO:0000256" key="2">
    <source>
        <dbReference type="ARBA" id="ARBA00022884"/>
    </source>
</evidence>
<feature type="domain" description="RNA-binding S4" evidence="6">
    <location>
        <begin position="10"/>
        <end position="73"/>
    </location>
</feature>
<feature type="region of interest" description="Disordered" evidence="5">
    <location>
        <begin position="98"/>
        <end position="131"/>
    </location>
</feature>
<sequence length="131" mass="15176">MLVMELSDSVRVDKWLWAARFFKSRSLATASIEAGRVHINGDRAKPARGVKVGDRLLIVREQDKTEIVIKGITDVRRGAALARLLFDETAESLLRRQQTTENRRFYREPANTIEGRPTKRDRRNLDSWRDL</sequence>
<proteinExistence type="inferred from homology"/>
<dbReference type="AlphaFoldDB" id="A0A2T0XJG2"/>
<dbReference type="Proteomes" id="UP000238308">
    <property type="component" value="Unassembled WGS sequence"/>
</dbReference>
<dbReference type="GO" id="GO:0034605">
    <property type="term" value="P:cellular response to heat"/>
    <property type="evidence" value="ECO:0007669"/>
    <property type="project" value="InterPro"/>
</dbReference>
<comment type="caution">
    <text evidence="7">The sequence shown here is derived from an EMBL/GenBank/DDBJ whole genome shotgun (WGS) entry which is preliminary data.</text>
</comment>
<dbReference type="PIRSF" id="PIRSF016821">
    <property type="entry name" value="HSP15"/>
    <property type="match status" value="1"/>
</dbReference>
<accession>A0A2T0XJG2</accession>
<dbReference type="EMBL" id="PVTV01000011">
    <property type="protein sequence ID" value="PRY99076.1"/>
    <property type="molecule type" value="Genomic_DNA"/>
</dbReference>
<dbReference type="Pfam" id="PF01479">
    <property type="entry name" value="S4"/>
    <property type="match status" value="1"/>
</dbReference>
<dbReference type="GO" id="GO:0043023">
    <property type="term" value="F:ribosomal large subunit binding"/>
    <property type="evidence" value="ECO:0007669"/>
    <property type="project" value="InterPro"/>
</dbReference>
<dbReference type="GO" id="GO:0003677">
    <property type="term" value="F:DNA binding"/>
    <property type="evidence" value="ECO:0007669"/>
    <property type="project" value="UniProtKB-KW"/>
</dbReference>
<evidence type="ECO:0000256" key="1">
    <source>
        <dbReference type="ARBA" id="ARBA00008396"/>
    </source>
</evidence>
<keyword evidence="8" id="KW-1185">Reference proteome</keyword>
<dbReference type="SUPFAM" id="SSF55174">
    <property type="entry name" value="Alpha-L RNA-binding motif"/>
    <property type="match status" value="1"/>
</dbReference>
<organism evidence="7 8">
    <name type="scientific">Jezberella montanilacus</name>
    <dbReference type="NCBI Taxonomy" id="323426"/>
    <lineage>
        <taxon>Bacteria</taxon>
        <taxon>Pseudomonadati</taxon>
        <taxon>Pseudomonadota</taxon>
        <taxon>Betaproteobacteria</taxon>
        <taxon>Burkholderiales</taxon>
        <taxon>Alcaligenaceae</taxon>
        <taxon>Jezberella</taxon>
    </lineage>
</organism>
<dbReference type="InterPro" id="IPR002942">
    <property type="entry name" value="S4_RNA-bd"/>
</dbReference>
<dbReference type="InterPro" id="IPR025708">
    <property type="entry name" value="HSP15"/>
</dbReference>
<dbReference type="PROSITE" id="PS50889">
    <property type="entry name" value="S4"/>
    <property type="match status" value="1"/>
</dbReference>
<dbReference type="CDD" id="cd00165">
    <property type="entry name" value="S4"/>
    <property type="match status" value="1"/>
</dbReference>
<dbReference type="GO" id="GO:0003727">
    <property type="term" value="F:single-stranded RNA binding"/>
    <property type="evidence" value="ECO:0007669"/>
    <property type="project" value="InterPro"/>
</dbReference>
<gene>
    <name evidence="7" type="ORF">BCM14_0514</name>
</gene>
<comment type="similarity">
    <text evidence="1">Belongs to the HSP15 family.</text>
</comment>
<evidence type="ECO:0000313" key="8">
    <source>
        <dbReference type="Proteomes" id="UP000238308"/>
    </source>
</evidence>